<dbReference type="CDD" id="cd04301">
    <property type="entry name" value="NAT_SF"/>
    <property type="match status" value="1"/>
</dbReference>
<accession>A0ABQ5LTM6</accession>
<reference evidence="4" key="1">
    <citation type="journal article" date="2023" name="Int. J. Syst. Evol. Microbiol.">
        <title>Sinisalibacter aestuarii sp. nov., isolated from estuarine sediment of the Arakawa River.</title>
        <authorList>
            <person name="Arafat S.T."/>
            <person name="Hirano S."/>
            <person name="Sato A."/>
            <person name="Takeuchi K."/>
            <person name="Yasuda T."/>
            <person name="Terahara T."/>
            <person name="Hamada M."/>
            <person name="Kobayashi T."/>
        </authorList>
    </citation>
    <scope>NUCLEOTIDE SEQUENCE</scope>
    <source>
        <strain evidence="4">B-399</strain>
    </source>
</reference>
<dbReference type="Proteomes" id="UP001144205">
    <property type="component" value="Unassembled WGS sequence"/>
</dbReference>
<dbReference type="RefSeq" id="WP_281842380.1">
    <property type="nucleotide sequence ID" value="NZ_BROH01000006.1"/>
</dbReference>
<comment type="caution">
    <text evidence="4">The sequence shown here is derived from an EMBL/GenBank/DDBJ whole genome shotgun (WGS) entry which is preliminary data.</text>
</comment>
<name>A0ABQ5LTM6_9RHOB</name>
<sequence>MIVEAGARHASGIAAVWNPVIRDSAITFNAEEKSENELVRLIVTRIDAGHGFFVAEEAGEVLGFATYAQFRGGVGYARAMEHTVILAPEARGKGLGRALMAAVEDHARARGVHSMTGGISGENEAGIAFHAALGYGEVARVPQVGWKFDRWMDLVLMQKFL</sequence>
<organism evidence="4 5">
    <name type="scientific">Sinisalibacter aestuarii</name>
    <dbReference type="NCBI Taxonomy" id="2949426"/>
    <lineage>
        <taxon>Bacteria</taxon>
        <taxon>Pseudomonadati</taxon>
        <taxon>Pseudomonadota</taxon>
        <taxon>Alphaproteobacteria</taxon>
        <taxon>Rhodobacterales</taxon>
        <taxon>Roseobacteraceae</taxon>
        <taxon>Sinisalibacter</taxon>
    </lineage>
</organism>
<dbReference type="Gene3D" id="3.40.630.30">
    <property type="match status" value="1"/>
</dbReference>
<proteinExistence type="predicted"/>
<feature type="domain" description="N-acetyltransferase" evidence="3">
    <location>
        <begin position="1"/>
        <end position="161"/>
    </location>
</feature>
<evidence type="ECO:0000256" key="2">
    <source>
        <dbReference type="ARBA" id="ARBA00023315"/>
    </source>
</evidence>
<dbReference type="SUPFAM" id="SSF55729">
    <property type="entry name" value="Acyl-CoA N-acyltransferases (Nat)"/>
    <property type="match status" value="1"/>
</dbReference>
<protein>
    <submittedName>
        <fullName evidence="4">N-acetyltransferase</fullName>
    </submittedName>
</protein>
<evidence type="ECO:0000313" key="5">
    <source>
        <dbReference type="Proteomes" id="UP001144205"/>
    </source>
</evidence>
<keyword evidence="1" id="KW-0808">Transferase</keyword>
<dbReference type="EMBL" id="BROH01000006">
    <property type="protein sequence ID" value="GKY88336.1"/>
    <property type="molecule type" value="Genomic_DNA"/>
</dbReference>
<dbReference type="PROSITE" id="PS51186">
    <property type="entry name" value="GNAT"/>
    <property type="match status" value="1"/>
</dbReference>
<gene>
    <name evidence="4" type="ORF">STA1M1_22050</name>
</gene>
<dbReference type="InterPro" id="IPR000182">
    <property type="entry name" value="GNAT_dom"/>
</dbReference>
<dbReference type="InterPro" id="IPR016181">
    <property type="entry name" value="Acyl_CoA_acyltransferase"/>
</dbReference>
<dbReference type="PANTHER" id="PTHR43072">
    <property type="entry name" value="N-ACETYLTRANSFERASE"/>
    <property type="match status" value="1"/>
</dbReference>
<keyword evidence="5" id="KW-1185">Reference proteome</keyword>
<evidence type="ECO:0000256" key="1">
    <source>
        <dbReference type="ARBA" id="ARBA00022679"/>
    </source>
</evidence>
<dbReference type="Pfam" id="PF00583">
    <property type="entry name" value="Acetyltransf_1"/>
    <property type="match status" value="1"/>
</dbReference>
<evidence type="ECO:0000313" key="4">
    <source>
        <dbReference type="EMBL" id="GKY88336.1"/>
    </source>
</evidence>
<evidence type="ECO:0000259" key="3">
    <source>
        <dbReference type="PROSITE" id="PS51186"/>
    </source>
</evidence>
<keyword evidence="2" id="KW-0012">Acyltransferase</keyword>
<dbReference type="PANTHER" id="PTHR43072:SF23">
    <property type="entry name" value="UPF0039 PROTEIN C11D3.02C"/>
    <property type="match status" value="1"/>
</dbReference>